<reference evidence="10" key="2">
    <citation type="submission" date="2020-11" db="EMBL/GenBank/DDBJ databases">
        <authorList>
            <person name="McCartney M.A."/>
            <person name="Auch B."/>
            <person name="Kono T."/>
            <person name="Mallez S."/>
            <person name="Becker A."/>
            <person name="Gohl D.M."/>
            <person name="Silverstein K.A.T."/>
            <person name="Koren S."/>
            <person name="Bechman K.B."/>
            <person name="Herman A."/>
            <person name="Abrahante J.E."/>
            <person name="Garbe J."/>
        </authorList>
    </citation>
    <scope>NUCLEOTIDE SEQUENCE</scope>
    <source>
        <strain evidence="10">Duluth1</strain>
        <tissue evidence="10">Whole animal</tissue>
    </source>
</reference>
<feature type="region of interest" description="Disordered" evidence="8">
    <location>
        <begin position="1572"/>
        <end position="1591"/>
    </location>
</feature>
<feature type="compositionally biased region" description="Polar residues" evidence="8">
    <location>
        <begin position="2671"/>
        <end position="2693"/>
    </location>
</feature>
<feature type="compositionally biased region" description="Polar residues" evidence="8">
    <location>
        <begin position="2703"/>
        <end position="2715"/>
    </location>
</feature>
<proteinExistence type="predicted"/>
<dbReference type="EMBL" id="JAIWYP010000010">
    <property type="protein sequence ID" value="KAH3755642.1"/>
    <property type="molecule type" value="Genomic_DNA"/>
</dbReference>
<feature type="compositionally biased region" description="Polar residues" evidence="8">
    <location>
        <begin position="1006"/>
        <end position="1025"/>
    </location>
</feature>
<feature type="domain" description="C2H2-type" evidence="9">
    <location>
        <begin position="568"/>
        <end position="592"/>
    </location>
</feature>
<keyword evidence="3" id="KW-0677">Repeat</keyword>
<feature type="region of interest" description="Disordered" evidence="8">
    <location>
        <begin position="1004"/>
        <end position="1070"/>
    </location>
</feature>
<evidence type="ECO:0000313" key="10">
    <source>
        <dbReference type="EMBL" id="KAH3755642.1"/>
    </source>
</evidence>
<dbReference type="GO" id="GO:0008270">
    <property type="term" value="F:zinc ion binding"/>
    <property type="evidence" value="ECO:0007669"/>
    <property type="project" value="UniProtKB-KW"/>
</dbReference>
<evidence type="ECO:0000259" key="9">
    <source>
        <dbReference type="PROSITE" id="PS50157"/>
    </source>
</evidence>
<feature type="compositionally biased region" description="Polar residues" evidence="8">
    <location>
        <begin position="2512"/>
        <end position="2521"/>
    </location>
</feature>
<feature type="region of interest" description="Disordered" evidence="8">
    <location>
        <begin position="2600"/>
        <end position="2627"/>
    </location>
</feature>
<dbReference type="PROSITE" id="PS00028">
    <property type="entry name" value="ZINC_FINGER_C2H2_1"/>
    <property type="match status" value="3"/>
</dbReference>
<dbReference type="OrthoDB" id="6219314at2759"/>
<dbReference type="SMART" id="SM00355">
    <property type="entry name" value="ZnF_C2H2"/>
    <property type="match status" value="3"/>
</dbReference>
<feature type="compositionally biased region" description="Polar residues" evidence="8">
    <location>
        <begin position="2993"/>
        <end position="3011"/>
    </location>
</feature>
<reference evidence="10" key="1">
    <citation type="journal article" date="2019" name="bioRxiv">
        <title>The Genome of the Zebra Mussel, Dreissena polymorpha: A Resource for Invasive Species Research.</title>
        <authorList>
            <person name="McCartney M.A."/>
            <person name="Auch B."/>
            <person name="Kono T."/>
            <person name="Mallez S."/>
            <person name="Zhang Y."/>
            <person name="Obille A."/>
            <person name="Becker A."/>
            <person name="Abrahante J.E."/>
            <person name="Garbe J."/>
            <person name="Badalamenti J.P."/>
            <person name="Herman A."/>
            <person name="Mangelson H."/>
            <person name="Liachko I."/>
            <person name="Sullivan S."/>
            <person name="Sone E.D."/>
            <person name="Koren S."/>
            <person name="Silverstein K.A.T."/>
            <person name="Beckman K.B."/>
            <person name="Gohl D.M."/>
        </authorList>
    </citation>
    <scope>NUCLEOTIDE SEQUENCE</scope>
    <source>
        <strain evidence="10">Duluth1</strain>
        <tissue evidence="10">Whole animal</tissue>
    </source>
</reference>
<feature type="compositionally biased region" description="Basic and acidic residues" evidence="8">
    <location>
        <begin position="1576"/>
        <end position="1585"/>
    </location>
</feature>
<comment type="subcellular location">
    <subcellularLocation>
        <location evidence="1">Nucleus</location>
    </subcellularLocation>
</comment>
<feature type="compositionally biased region" description="Low complexity" evidence="8">
    <location>
        <begin position="101"/>
        <end position="119"/>
    </location>
</feature>
<evidence type="ECO:0000256" key="3">
    <source>
        <dbReference type="ARBA" id="ARBA00022737"/>
    </source>
</evidence>
<keyword evidence="6" id="KW-0539">Nucleus</keyword>
<dbReference type="InterPro" id="IPR050888">
    <property type="entry name" value="ZnF_C2H2-type_TF"/>
</dbReference>
<evidence type="ECO:0000256" key="4">
    <source>
        <dbReference type="ARBA" id="ARBA00022771"/>
    </source>
</evidence>
<feature type="region of interest" description="Disordered" evidence="8">
    <location>
        <begin position="3110"/>
        <end position="3154"/>
    </location>
</feature>
<feature type="region of interest" description="Disordered" evidence="8">
    <location>
        <begin position="176"/>
        <end position="199"/>
    </location>
</feature>
<feature type="region of interest" description="Disordered" evidence="8">
    <location>
        <begin position="1290"/>
        <end position="1325"/>
    </location>
</feature>
<feature type="region of interest" description="Disordered" evidence="8">
    <location>
        <begin position="3058"/>
        <end position="3094"/>
    </location>
</feature>
<feature type="region of interest" description="Disordered" evidence="8">
    <location>
        <begin position="101"/>
        <end position="135"/>
    </location>
</feature>
<keyword evidence="11" id="KW-1185">Reference proteome</keyword>
<feature type="compositionally biased region" description="Polar residues" evidence="8">
    <location>
        <begin position="3120"/>
        <end position="3146"/>
    </location>
</feature>
<comment type="caution">
    <text evidence="10">The sequence shown here is derived from an EMBL/GenBank/DDBJ whole genome shotgun (WGS) entry which is preliminary data.</text>
</comment>
<dbReference type="GO" id="GO:0005634">
    <property type="term" value="C:nucleus"/>
    <property type="evidence" value="ECO:0007669"/>
    <property type="project" value="UniProtKB-SubCell"/>
</dbReference>
<feature type="compositionally biased region" description="Polar residues" evidence="8">
    <location>
        <begin position="2018"/>
        <end position="2040"/>
    </location>
</feature>
<evidence type="ECO:0000256" key="6">
    <source>
        <dbReference type="ARBA" id="ARBA00023242"/>
    </source>
</evidence>
<dbReference type="Proteomes" id="UP000828390">
    <property type="component" value="Unassembled WGS sequence"/>
</dbReference>
<feature type="region of interest" description="Disordered" evidence="8">
    <location>
        <begin position="2908"/>
        <end position="2956"/>
    </location>
</feature>
<feature type="region of interest" description="Disordered" evidence="8">
    <location>
        <begin position="2993"/>
        <end position="3039"/>
    </location>
</feature>
<keyword evidence="2" id="KW-0479">Metal-binding</keyword>
<feature type="compositionally biased region" description="Polar residues" evidence="8">
    <location>
        <begin position="2734"/>
        <end position="2770"/>
    </location>
</feature>
<feature type="compositionally biased region" description="Polar residues" evidence="8">
    <location>
        <begin position="948"/>
        <end position="960"/>
    </location>
</feature>
<evidence type="ECO:0000313" key="11">
    <source>
        <dbReference type="Proteomes" id="UP000828390"/>
    </source>
</evidence>
<feature type="compositionally biased region" description="Basic residues" evidence="8">
    <location>
        <begin position="1445"/>
        <end position="1455"/>
    </location>
</feature>
<evidence type="ECO:0000256" key="5">
    <source>
        <dbReference type="ARBA" id="ARBA00022833"/>
    </source>
</evidence>
<feature type="region of interest" description="Disordered" evidence="8">
    <location>
        <begin position="2671"/>
        <end position="2715"/>
    </location>
</feature>
<feature type="region of interest" description="Disordered" evidence="8">
    <location>
        <begin position="2095"/>
        <end position="2116"/>
    </location>
</feature>
<evidence type="ECO:0000256" key="2">
    <source>
        <dbReference type="ARBA" id="ARBA00022723"/>
    </source>
</evidence>
<feature type="region of interest" description="Disordered" evidence="8">
    <location>
        <begin position="2007"/>
        <end position="2040"/>
    </location>
</feature>
<feature type="compositionally biased region" description="Polar residues" evidence="8">
    <location>
        <begin position="2390"/>
        <end position="2399"/>
    </location>
</feature>
<feature type="region of interest" description="Disordered" evidence="8">
    <location>
        <begin position="2153"/>
        <end position="2189"/>
    </location>
</feature>
<keyword evidence="5" id="KW-0862">Zinc</keyword>
<evidence type="ECO:0000256" key="1">
    <source>
        <dbReference type="ARBA" id="ARBA00004123"/>
    </source>
</evidence>
<evidence type="ECO:0000256" key="7">
    <source>
        <dbReference type="PROSITE-ProRule" id="PRU00042"/>
    </source>
</evidence>
<gene>
    <name evidence="10" type="ORF">DPMN_190340</name>
</gene>
<name>A0A9D4DTN0_DREPO</name>
<accession>A0A9D4DTN0</accession>
<dbReference type="PROSITE" id="PS50157">
    <property type="entry name" value="ZINC_FINGER_C2H2_2"/>
    <property type="match status" value="2"/>
</dbReference>
<feature type="region of interest" description="Disordered" evidence="8">
    <location>
        <begin position="2503"/>
        <end position="2550"/>
    </location>
</feature>
<feature type="region of interest" description="Disordered" evidence="8">
    <location>
        <begin position="940"/>
        <end position="974"/>
    </location>
</feature>
<feature type="region of interest" description="Disordered" evidence="8">
    <location>
        <begin position="1445"/>
        <end position="1469"/>
    </location>
</feature>
<organism evidence="10 11">
    <name type="scientific">Dreissena polymorpha</name>
    <name type="common">Zebra mussel</name>
    <name type="synonym">Mytilus polymorpha</name>
    <dbReference type="NCBI Taxonomy" id="45954"/>
    <lineage>
        <taxon>Eukaryota</taxon>
        <taxon>Metazoa</taxon>
        <taxon>Spiralia</taxon>
        <taxon>Lophotrochozoa</taxon>
        <taxon>Mollusca</taxon>
        <taxon>Bivalvia</taxon>
        <taxon>Autobranchia</taxon>
        <taxon>Heteroconchia</taxon>
        <taxon>Euheterodonta</taxon>
        <taxon>Imparidentia</taxon>
        <taxon>Neoheterodontei</taxon>
        <taxon>Myida</taxon>
        <taxon>Dreissenoidea</taxon>
        <taxon>Dreissenidae</taxon>
        <taxon>Dreissena</taxon>
    </lineage>
</organism>
<dbReference type="InterPro" id="IPR013087">
    <property type="entry name" value="Znf_C2H2_type"/>
</dbReference>
<feature type="domain" description="C2H2-type" evidence="9">
    <location>
        <begin position="603"/>
        <end position="631"/>
    </location>
</feature>
<keyword evidence="4 7" id="KW-0863">Zinc-finger</keyword>
<dbReference type="PANTHER" id="PTHR24406">
    <property type="entry name" value="TRANSCRIPTIONAL REPRESSOR CTCFL-RELATED"/>
    <property type="match status" value="1"/>
</dbReference>
<feature type="compositionally biased region" description="Basic residues" evidence="8">
    <location>
        <begin position="1298"/>
        <end position="1308"/>
    </location>
</feature>
<feature type="region of interest" description="Disordered" evidence="8">
    <location>
        <begin position="2734"/>
        <end position="2783"/>
    </location>
</feature>
<feature type="region of interest" description="Disordered" evidence="8">
    <location>
        <begin position="2383"/>
        <end position="2409"/>
    </location>
</feature>
<evidence type="ECO:0000256" key="8">
    <source>
        <dbReference type="SAM" id="MobiDB-lite"/>
    </source>
</evidence>
<feature type="compositionally biased region" description="Low complexity" evidence="8">
    <location>
        <begin position="2522"/>
        <end position="2544"/>
    </location>
</feature>
<protein>
    <recommendedName>
        <fullName evidence="9">C2H2-type domain-containing protein</fullName>
    </recommendedName>
</protein>
<feature type="compositionally biased region" description="Polar residues" evidence="8">
    <location>
        <begin position="2169"/>
        <end position="2183"/>
    </location>
</feature>
<sequence length="3154" mass="343410">MSYPGQNRSGAGLPAFMGLLPPATLTPSPASPSPNPVVLPLQPGRVPFGGPPTSVNLPVGSQIHHGIPIPVMAVAPFQPDATSPPTSSRLQGKEPDIQLSLSNESSSISASSSTGVWSSTGLNSSHAHSPTGVWSPARVKSSHAVLQSSTQSSSVLNKHYSSSSIAFIVNSSSSVAKNSDTSASTSSLSSSRKDSLNSSESIMQNIETDTFESMHLHPAAEHLPYALAMNLRSNTNSTESPTNVSVRMGTKNTAGNINNGPSKGTLSSQKNASPLAAVVSEADLIKQAFTLKFQANPAKNVPETISKEPLSVLKTLEIPHDYNIVPNSIHSSKTLFEVKPSNVVERECNESAAIRQAFTLKKVMQSDPFMGQNSVVADVVLSASNGAQLPAFNVLLGKTEASPGVRNTDQSKNVQTMAIKDCHNGVQTLKPVHPFTSVIQSTSSVCNSVNNLTSKSVIKATTQNEANMQNGQCYLCSYSTLEYSDIAIWKHVLEKHVASKREKVVGTDFFCTHCYQPLQNFSEVKMHEAMYHLSDQQCFFCGLSLSNVCETDDTQAWKHVLNQHCVQYSCAKCDVKFLTKSGLEKHCKESGHFTLPNFQRHMLICPVCHMYFDHKNSLKQHLLNIHSFWKHSKTDLVSTQFECVSCSSTFLTEEALAFHKSVNSKDLNAAPDVGENDLIVFARINSSKNVTVIQPKPELIRASNVQEKKTPKTQVDLVKSISVPKSNQNQAIVPNVSHRHEEMMKISDTIFRNSTSKKNRDDRNFIEKAMFLDSGLDEMRLLTLGYDRKLSDRQLCQSLRQRPGNGNVEEYYSLCNLSYFCFVDCQSLPLPVFLSIMDAIYGHAVCDYKILKPSAKVIKPDEILVVALAVSRSDEFAKLLRDHDMPPLEMSAHVMRNLIWAMQFRNSLLSKQQLKMGPNVSLQQIEKDSDQQKLALKRLEEDRMPPSVQYQGSAKQTSAPSVHYQGSAKQTSAVKVDQVEIAKSPVETERVIAQAIECAVTEEVTKAQSDNSVGNQQSSSLTDNSGKNRRRKKQSNEPSSDKKNKKETKKKVKVVDKDFTQRKSSRQRKEKNYNEDVMLYYSDEDIIKVPYLRLKNTINKTTCQAKECAKDIDVLETSDKSVQSQRSLTADKSDIVESISELHAQIGDNNNLEKSLLEADVHNFTAADDEDTVPAIDPYFEERMMDVVDLMIPVLEKETGQPDNEVDDLNGLFEFNDFEPVKNTEKDCENTEIENVDKDFEEERVFGMLINEGENEDKTIPGKSLIAKNMLENNEIMKCSERFEIEKTDGTLLTTPKKQIRKSRKRKHSPENIQASVNKPPEPSVDTDIAMLEPLTVNTTHLHDNTGQHGILSPRSRIQTISPKTKSKMRNLNYEPWCIEMKKKLAVEALSAHSERIRKKLCNLDECSLAYFDDRIKCCYVKLLKIDGGLDEVDPLKDGAPVEVKKRKGRKRNHSGHSVEPVVQSKLSDTTQAAAKTGNDKHAEMVRSEAGTAVSVIDRLERETEVNVMERSEAAERLSQLSSDQPMIKKNTGRQTRQAKLKDVLDTSYHEDIVVGSTGGLLEAKPRTTQAAAKTGNDKHTEMVRSEAGTAVSGIDRLERETEVNVMERSEAAERISQLSSDQPMIKKNKGRQTRQAKLKDVLATGYCEDIVEGSTGGLLEAKPHTTQAAAKTGNDKHAEMLGSEAGTAVRVIDRLERETEVNVMERSEAAECISQLSSDQPMIKNNRGRQTRQAKLKDVLDTSYREDNVAGSTVGFLEAKSEGTVKKQSARQAAKKRLSDKTSLKSIQTAAVSPVSINKVENKSVDSGINISKDRNVTTTKPAVANIPPSVQNSGILDATVTTSVLTKPMLQTGLVANLNLMNTSASPQDISVITSSMIPQSILQQFSGLLNSLGESLLESASEKPPPPSLLTASISSMLVTPTLPPMPALIRPVALATRTETQPSQGHSAQVLQTSSDFIKKHVSVNQSVSNSQMITINPLMNIKKEKNDDSYVQSSSVGRVAPSIGSYGVHSEKPTTASQGTAPASGLSVTDPQSSGAMTEIIPARKPAPTKDSGVRINPLVNIKKEKYDQGYETSLQSSAKNSLIHTSTIATSVQNPSGSKPLPVSGQQESSLNKITPAENQSKPLLGPDQHVKINPLINIKKEKYDAGYGANQSRPGPRPPSLKPSSVPATQKASKSSGKILPPDQIVHINPLINIKKEKFDQAYEQNQTAHGLPRFVAPYPSPMQVPGLILPPTPMTTSAAPVTSTPNKVTESDIMAEARKSIYEMLFGSGGKGKQCTPVTLTYRSPAIKTTQATAPALIPGQTSVSSKTVTSSDLNPLASKFPPTIPSLPLFPVSKGPTTAMPLYPTLLVQYLPTSFIPPFPPNLVPGVSPSLRSRIPAYQPTKPSNSSAVSKSEGDSRNQTVTVSTFNSALPAVSGTTSKRMFAPEDPVKINPLINIKKEKFDAGYESAKPSVSTQPYTPSATLVSSTVTSAHSGSSAVLSKDQHVKINPLFNIKREKHDPEYQSAQNKTATQSSNRRANTRTVTSTVSSSKTAAAQPSRGDNIKINPIINIKKEKHDSANSSAQHHQNIAQSAYGFPVQTTAPLRARFPAQVSAPRMSQAPGNQSQSKPGKILPPDQIVNINPLINIKKERVEQTYPDSSPHVPSGPQYGLNRKSSLADVLRQSTTAVSVQSGSSRQLPVSAHSSHPRQYPVANLSSSANRPPMSVNSFSHRHFPVSVHTGSASLLPPSTYSGSNRELPSSAHSDSPRLSQVSLHISSPRQPTVPPSLSPRQQDQDGIMNNLLSILKDIHEEGRIQAAQQTNLAPPPSVQQLTPYLGPGPPTFNTSVPTGLIRSPLLYGNIGTPGYNQAGQRLPEQVTGGLSSFLVPQPITPPSAHQQKPQSFVVRNPVLNSLNMQNMSTTKSQGQPGVMAAASSNPGYGLAPPPYPIPGGSDSNRRQYGPYQTPPTSILPKFDQINSYLLPAAMNAPNFANLLPAHQSSLNTIPPNSQVSRSPYSQFQIPESSALKPPQSSGPPDWMSPPQRPADYPVLAPAHGSLDFWVELTRTGGAGQFQDRSPATPRTGGPGPFPDRSPATPRFPQSPAVHVHPAFPAHNVVPMSLSESPLLPSTSNHQANPSLNPHSVTGPHFSQQQQTAHNISPYHRPY</sequence>
<feature type="compositionally biased region" description="Low complexity" evidence="8">
    <location>
        <begin position="3110"/>
        <end position="3119"/>
    </location>
</feature>